<sequence>MTSQYWLLKTEPNEFSIDDLKAKGSNGEPWDGIRNYQARNFMREMAMGDTVLIYHSACAVPAIVGEGKIIKTAYDDHFALDPKSKYFDEKSSADKNRWSLVDVAFVEKWQKPVPLSTIKTVKALSEMKLVKQSRLSVSPVTADEYEVLITLK</sequence>
<dbReference type="EMBL" id="JBHRYN010000069">
    <property type="protein sequence ID" value="MFC3703048.1"/>
    <property type="molecule type" value="Genomic_DNA"/>
</dbReference>
<dbReference type="SUPFAM" id="SSF88697">
    <property type="entry name" value="PUA domain-like"/>
    <property type="match status" value="1"/>
</dbReference>
<accession>A0ABV7WY32</accession>
<evidence type="ECO:0000313" key="3">
    <source>
        <dbReference type="Proteomes" id="UP001595710"/>
    </source>
</evidence>
<evidence type="ECO:0000313" key="2">
    <source>
        <dbReference type="EMBL" id="MFC3703048.1"/>
    </source>
</evidence>
<proteinExistence type="predicted"/>
<name>A0ABV7WY32_9GAMM</name>
<protein>
    <submittedName>
        <fullName evidence="2">EVE domain-containing protein</fullName>
    </submittedName>
</protein>
<dbReference type="Gene3D" id="3.10.590.10">
    <property type="entry name" value="ph1033 like domains"/>
    <property type="match status" value="1"/>
</dbReference>
<reference evidence="3" key="1">
    <citation type="journal article" date="2019" name="Int. J. Syst. Evol. Microbiol.">
        <title>The Global Catalogue of Microorganisms (GCM) 10K type strain sequencing project: providing services to taxonomists for standard genome sequencing and annotation.</title>
        <authorList>
            <consortium name="The Broad Institute Genomics Platform"/>
            <consortium name="The Broad Institute Genome Sequencing Center for Infectious Disease"/>
            <person name="Wu L."/>
            <person name="Ma J."/>
        </authorList>
    </citation>
    <scope>NUCLEOTIDE SEQUENCE [LARGE SCALE GENOMIC DNA]</scope>
    <source>
        <strain evidence="3">CECT 8288</strain>
    </source>
</reference>
<dbReference type="Proteomes" id="UP001595710">
    <property type="component" value="Unassembled WGS sequence"/>
</dbReference>
<gene>
    <name evidence="2" type="ORF">ACFOND_15565</name>
</gene>
<dbReference type="Pfam" id="PF01878">
    <property type="entry name" value="EVE"/>
    <property type="match status" value="1"/>
</dbReference>
<dbReference type="InterPro" id="IPR015947">
    <property type="entry name" value="PUA-like_sf"/>
</dbReference>
<dbReference type="InterPro" id="IPR047197">
    <property type="entry name" value="THYN1-like_EVE"/>
</dbReference>
<dbReference type="InterPro" id="IPR052181">
    <property type="entry name" value="5hmC_binding"/>
</dbReference>
<comment type="caution">
    <text evidence="2">The sequence shown here is derived from an EMBL/GenBank/DDBJ whole genome shotgun (WGS) entry which is preliminary data.</text>
</comment>
<dbReference type="InterPro" id="IPR002740">
    <property type="entry name" value="EVE_domain"/>
</dbReference>
<dbReference type="PANTHER" id="PTHR14087:SF7">
    <property type="entry name" value="THYMOCYTE NUCLEAR PROTEIN 1"/>
    <property type="match status" value="1"/>
</dbReference>
<evidence type="ECO:0000259" key="1">
    <source>
        <dbReference type="Pfam" id="PF01878"/>
    </source>
</evidence>
<organism evidence="2 3">
    <name type="scientific">Reinekea marina</name>
    <dbReference type="NCBI Taxonomy" id="1310421"/>
    <lineage>
        <taxon>Bacteria</taxon>
        <taxon>Pseudomonadati</taxon>
        <taxon>Pseudomonadota</taxon>
        <taxon>Gammaproteobacteria</taxon>
        <taxon>Oceanospirillales</taxon>
        <taxon>Saccharospirillaceae</taxon>
        <taxon>Reinekea</taxon>
    </lineage>
</organism>
<dbReference type="PANTHER" id="PTHR14087">
    <property type="entry name" value="THYMOCYTE NUCLEAR PROTEIN 1"/>
    <property type="match status" value="1"/>
</dbReference>
<keyword evidence="3" id="KW-1185">Reference proteome</keyword>
<dbReference type="CDD" id="cd21133">
    <property type="entry name" value="EVE"/>
    <property type="match status" value="1"/>
</dbReference>
<feature type="domain" description="EVE" evidence="1">
    <location>
        <begin position="4"/>
        <end position="150"/>
    </location>
</feature>
<dbReference type="RefSeq" id="WP_377363509.1">
    <property type="nucleotide sequence ID" value="NZ_JBHRYN010000069.1"/>
</dbReference>